<feature type="region of interest" description="Disordered" evidence="1">
    <location>
        <begin position="257"/>
        <end position="277"/>
    </location>
</feature>
<dbReference type="AlphaFoldDB" id="D6GUC5"/>
<evidence type="ECO:0000313" key="3">
    <source>
        <dbReference type="Proteomes" id="UP000009376"/>
    </source>
</evidence>
<accession>D6GUC5</accession>
<gene>
    <name evidence="2" type="ORF">BJBARM5_0052</name>
</gene>
<organism evidence="2 3">
    <name type="scientific">Candidatus Parvarchaeum acidophilus ARMAN-5</name>
    <dbReference type="NCBI Taxonomy" id="662762"/>
    <lineage>
        <taxon>Archaea</taxon>
        <taxon>Candidatus Parvarchaeota</taxon>
        <taxon>Candidatus Parvarchaeum</taxon>
    </lineage>
</organism>
<reference evidence="2 3" key="1">
    <citation type="journal article" date="2010" name="Proc. Natl. Acad. Sci. U.S.A.">
        <title>Enigmatic, ultrasmall, uncultivated Archaea.</title>
        <authorList>
            <person name="Baker B.J."/>
            <person name="Comolli L.R."/>
            <person name="Dick G.J."/>
            <person name="Hauser L.J."/>
            <person name="Hyatt D."/>
            <person name="Dill B.D."/>
            <person name="Land M.L."/>
            <person name="Verberkmoes N.C."/>
            <person name="Hettich R.L."/>
            <person name="Banfield J.F."/>
        </authorList>
    </citation>
    <scope>NUCLEOTIDE SEQUENCE [LARGE SCALE GENOMIC DNA]</scope>
</reference>
<proteinExistence type="predicted"/>
<name>D6GUC5_PARA5</name>
<protein>
    <submittedName>
        <fullName evidence="2">Uncharacterized protein</fullName>
    </submittedName>
</protein>
<sequence>MNKGKKLQDLVESNPEIGYDEKLSYVMDLSVNIKQKSRIVNEDGFGIASYYVCISDKEGFSKKIDSLDQDQKEALYVGIRRPLLLIENNKTVIFEQDPDHVNPMYTTREITLSNKKLMDIKGMYNKGAKPDIKEDKKYSTMYKLSSKIKREGIKIIMKEENLNFYLTELSNLKENGSKIIKYISNLNKDDFETLSYIIGPFYIIDTKKKIGYSMEMPNKDNDEGIPHFKVSDSNEYDAFYNILETVKKVPSKIVTIEDKQENEEYKPSGTAPSDLYR</sequence>
<dbReference type="Proteomes" id="UP000009376">
    <property type="component" value="Unassembled WGS sequence"/>
</dbReference>
<feature type="compositionally biased region" description="Basic and acidic residues" evidence="1">
    <location>
        <begin position="257"/>
        <end position="266"/>
    </location>
</feature>
<evidence type="ECO:0000313" key="2">
    <source>
        <dbReference type="EMBL" id="EFD93181.1"/>
    </source>
</evidence>
<evidence type="ECO:0000256" key="1">
    <source>
        <dbReference type="SAM" id="MobiDB-lite"/>
    </source>
</evidence>
<dbReference type="EMBL" id="GG745545">
    <property type="protein sequence ID" value="EFD93181.1"/>
    <property type="molecule type" value="Genomic_DNA"/>
</dbReference>